<organism evidence="2 3">
    <name type="scientific">Nocardioides szechwanensis</name>
    <dbReference type="NCBI Taxonomy" id="1005944"/>
    <lineage>
        <taxon>Bacteria</taxon>
        <taxon>Bacillati</taxon>
        <taxon>Actinomycetota</taxon>
        <taxon>Actinomycetes</taxon>
        <taxon>Propionibacteriales</taxon>
        <taxon>Nocardioidaceae</taxon>
        <taxon>Nocardioides</taxon>
    </lineage>
</organism>
<proteinExistence type="predicted"/>
<evidence type="ECO:0000256" key="1">
    <source>
        <dbReference type="SAM" id="Phobius"/>
    </source>
</evidence>
<keyword evidence="1" id="KW-0472">Membrane</keyword>
<name>A0A1G9VD09_9ACTN</name>
<feature type="transmembrane region" description="Helical" evidence="1">
    <location>
        <begin position="50"/>
        <end position="72"/>
    </location>
</feature>
<dbReference type="EMBL" id="FNIC01000001">
    <property type="protein sequence ID" value="SDM69956.1"/>
    <property type="molecule type" value="Genomic_DNA"/>
</dbReference>
<dbReference type="Proteomes" id="UP000199004">
    <property type="component" value="Unassembled WGS sequence"/>
</dbReference>
<keyword evidence="1" id="KW-0812">Transmembrane</keyword>
<keyword evidence="1" id="KW-1133">Transmembrane helix</keyword>
<evidence type="ECO:0000313" key="2">
    <source>
        <dbReference type="EMBL" id="SDM69956.1"/>
    </source>
</evidence>
<feature type="transmembrane region" description="Helical" evidence="1">
    <location>
        <begin position="26"/>
        <end position="44"/>
    </location>
</feature>
<dbReference type="AlphaFoldDB" id="A0A1G9VD09"/>
<feature type="transmembrane region" description="Helical" evidence="1">
    <location>
        <begin position="208"/>
        <end position="231"/>
    </location>
</feature>
<protein>
    <submittedName>
        <fullName evidence="2">Uncharacterized protein</fullName>
    </submittedName>
</protein>
<evidence type="ECO:0000313" key="3">
    <source>
        <dbReference type="Proteomes" id="UP000199004"/>
    </source>
</evidence>
<keyword evidence="3" id="KW-1185">Reference proteome</keyword>
<sequence>MGLAPWRVGQSPAVLNDLSRQTRTMLFFQMLGSGLMFGALFAILDEHLRLALALAVTGLVVTLGWAIGVTVWNRRVDRAFKTMLVRAAEEVVTGKVAGIPAVGRVHRRRIARREPAFLADTSSALPGPSVVLVVTALAEGGARRVGALVPALVGLEARKAPVALLLHPHEREAAVLDNRVTLEQVAAIGDDPRWDTEWLPTDRTVVGGYLPVVGFAVLGLVVGVGLDLALVRLAT</sequence>
<accession>A0A1G9VD09</accession>
<gene>
    <name evidence="2" type="ORF">SAMN05192576_0726</name>
</gene>
<reference evidence="2 3" key="1">
    <citation type="submission" date="2016-10" db="EMBL/GenBank/DDBJ databases">
        <authorList>
            <person name="de Groot N.N."/>
        </authorList>
    </citation>
    <scope>NUCLEOTIDE SEQUENCE [LARGE SCALE GENOMIC DNA]</scope>
    <source>
        <strain evidence="2 3">CGMCC 1.11147</strain>
    </source>
</reference>
<dbReference type="STRING" id="1005944.SAMN05192576_0726"/>